<dbReference type="RefSeq" id="WP_310055733.1">
    <property type="nucleotide sequence ID" value="NZ_JAVDVW010000002.1"/>
</dbReference>
<organism evidence="5 6">
    <name type="scientific">Agrilutibacter niabensis</name>
    <dbReference type="NCBI Taxonomy" id="380628"/>
    <lineage>
        <taxon>Bacteria</taxon>
        <taxon>Pseudomonadati</taxon>
        <taxon>Pseudomonadota</taxon>
        <taxon>Gammaproteobacteria</taxon>
        <taxon>Lysobacterales</taxon>
        <taxon>Lysobacteraceae</taxon>
        <taxon>Agrilutibacter</taxon>
    </lineage>
</organism>
<dbReference type="PROSITE" id="PS00194">
    <property type="entry name" value="THIOREDOXIN_1"/>
    <property type="match status" value="1"/>
</dbReference>
<evidence type="ECO:0000256" key="1">
    <source>
        <dbReference type="ARBA" id="ARBA00004196"/>
    </source>
</evidence>
<sequence>MKLGSTAKLLLVALVAGGLGVAAGLWRHGSAPLLHTELGQRVLQGALSASAPKPPAGLKIAERGAIVPTFTVPTLGGEAVTLPQAYAGRPLLVNVWASWCGPCVREMPELDRYARSQAANGTQVVGIALDDTAAVEAFLQRIPVSYPLLVDAPGPRDAGVRLGNPRGVLPYSVLLDAQGRVVKQKIGPFQEGEIEGWAH</sequence>
<dbReference type="InterPro" id="IPR036249">
    <property type="entry name" value="Thioredoxin-like_sf"/>
</dbReference>
<dbReference type="PANTHER" id="PTHR42852">
    <property type="entry name" value="THIOL:DISULFIDE INTERCHANGE PROTEIN DSBE"/>
    <property type="match status" value="1"/>
</dbReference>
<dbReference type="Pfam" id="PF08534">
    <property type="entry name" value="Redoxin"/>
    <property type="match status" value="1"/>
</dbReference>
<keyword evidence="2" id="KW-0201">Cytochrome c-type biogenesis</keyword>
<dbReference type="SUPFAM" id="SSF52833">
    <property type="entry name" value="Thioredoxin-like"/>
    <property type="match status" value="1"/>
</dbReference>
<evidence type="ECO:0000259" key="4">
    <source>
        <dbReference type="PROSITE" id="PS51352"/>
    </source>
</evidence>
<dbReference type="Gene3D" id="3.40.30.10">
    <property type="entry name" value="Glutaredoxin"/>
    <property type="match status" value="1"/>
</dbReference>
<dbReference type="InterPro" id="IPR050553">
    <property type="entry name" value="Thioredoxin_ResA/DsbE_sf"/>
</dbReference>
<keyword evidence="6" id="KW-1185">Reference proteome</keyword>
<feature type="domain" description="Thioredoxin" evidence="4">
    <location>
        <begin position="61"/>
        <end position="199"/>
    </location>
</feature>
<dbReference type="PROSITE" id="PS51352">
    <property type="entry name" value="THIOREDOXIN_2"/>
    <property type="match status" value="1"/>
</dbReference>
<comment type="caution">
    <text evidence="5">The sequence shown here is derived from an EMBL/GenBank/DDBJ whole genome shotgun (WGS) entry which is preliminary data.</text>
</comment>
<reference evidence="5 6" key="1">
    <citation type="submission" date="2023-07" db="EMBL/GenBank/DDBJ databases">
        <title>Sorghum-associated microbial communities from plants grown in Nebraska, USA.</title>
        <authorList>
            <person name="Schachtman D."/>
        </authorList>
    </citation>
    <scope>NUCLEOTIDE SEQUENCE [LARGE SCALE GENOMIC DNA]</scope>
    <source>
        <strain evidence="5 6">BE187</strain>
    </source>
</reference>
<gene>
    <name evidence="5" type="ORF">J2X04_003057</name>
</gene>
<dbReference type="GO" id="GO:0016853">
    <property type="term" value="F:isomerase activity"/>
    <property type="evidence" value="ECO:0007669"/>
    <property type="project" value="UniProtKB-KW"/>
</dbReference>
<protein>
    <submittedName>
        <fullName evidence="5">Thiol-disulfide isomerase/thioredoxin</fullName>
    </submittedName>
</protein>
<dbReference type="InterPro" id="IPR017937">
    <property type="entry name" value="Thioredoxin_CS"/>
</dbReference>
<dbReference type="InterPro" id="IPR013766">
    <property type="entry name" value="Thioredoxin_domain"/>
</dbReference>
<keyword evidence="5" id="KW-0413">Isomerase</keyword>
<dbReference type="InterPro" id="IPR013740">
    <property type="entry name" value="Redoxin"/>
</dbReference>
<evidence type="ECO:0000256" key="2">
    <source>
        <dbReference type="ARBA" id="ARBA00022748"/>
    </source>
</evidence>
<accession>A0ABU1VT67</accession>
<evidence type="ECO:0000256" key="3">
    <source>
        <dbReference type="ARBA" id="ARBA00023284"/>
    </source>
</evidence>
<evidence type="ECO:0000313" key="5">
    <source>
        <dbReference type="EMBL" id="MDR7100676.1"/>
    </source>
</evidence>
<comment type="subcellular location">
    <subcellularLocation>
        <location evidence="1">Cell envelope</location>
    </subcellularLocation>
</comment>
<dbReference type="Proteomes" id="UP001267878">
    <property type="component" value="Unassembled WGS sequence"/>
</dbReference>
<dbReference type="PANTHER" id="PTHR42852:SF13">
    <property type="entry name" value="PROTEIN DIPZ"/>
    <property type="match status" value="1"/>
</dbReference>
<name>A0ABU1VT67_9GAMM</name>
<dbReference type="CDD" id="cd02966">
    <property type="entry name" value="TlpA_like_family"/>
    <property type="match status" value="1"/>
</dbReference>
<keyword evidence="3" id="KW-0676">Redox-active center</keyword>
<dbReference type="EMBL" id="JAVDVW010000002">
    <property type="protein sequence ID" value="MDR7100676.1"/>
    <property type="molecule type" value="Genomic_DNA"/>
</dbReference>
<proteinExistence type="predicted"/>
<evidence type="ECO:0000313" key="6">
    <source>
        <dbReference type="Proteomes" id="UP001267878"/>
    </source>
</evidence>